<dbReference type="Proteomes" id="UP000317178">
    <property type="component" value="Chromosome"/>
</dbReference>
<protein>
    <recommendedName>
        <fullName evidence="3">PilZ domain-containing protein</fullName>
    </recommendedName>
</protein>
<evidence type="ECO:0000313" key="2">
    <source>
        <dbReference type="Proteomes" id="UP000317178"/>
    </source>
</evidence>
<keyword evidence="2" id="KW-1185">Reference proteome</keyword>
<gene>
    <name evidence="1" type="ORF">Pla110_32720</name>
</gene>
<evidence type="ECO:0008006" key="3">
    <source>
        <dbReference type="Google" id="ProtNLM"/>
    </source>
</evidence>
<dbReference type="KEGG" id="plon:Pla110_32720"/>
<reference evidence="1 2" key="1">
    <citation type="submission" date="2019-02" db="EMBL/GenBank/DDBJ databases">
        <title>Deep-cultivation of Planctomycetes and their phenomic and genomic characterization uncovers novel biology.</title>
        <authorList>
            <person name="Wiegand S."/>
            <person name="Jogler M."/>
            <person name="Boedeker C."/>
            <person name="Pinto D."/>
            <person name="Vollmers J."/>
            <person name="Rivas-Marin E."/>
            <person name="Kohn T."/>
            <person name="Peeters S.H."/>
            <person name="Heuer A."/>
            <person name="Rast P."/>
            <person name="Oberbeckmann S."/>
            <person name="Bunk B."/>
            <person name="Jeske O."/>
            <person name="Meyerdierks A."/>
            <person name="Storesund J.E."/>
            <person name="Kallscheuer N."/>
            <person name="Luecker S."/>
            <person name="Lage O.M."/>
            <person name="Pohl T."/>
            <person name="Merkel B.J."/>
            <person name="Hornburger P."/>
            <person name="Mueller R.-W."/>
            <person name="Bruemmer F."/>
            <person name="Labrenz M."/>
            <person name="Spormann A.M."/>
            <person name="Op den Camp H."/>
            <person name="Overmann J."/>
            <person name="Amann R."/>
            <person name="Jetten M.S.M."/>
            <person name="Mascher T."/>
            <person name="Medema M.H."/>
            <person name="Devos D.P."/>
            <person name="Kaster A.-K."/>
            <person name="Ovreas L."/>
            <person name="Rohde M."/>
            <person name="Galperin M.Y."/>
            <person name="Jogler C."/>
        </authorList>
    </citation>
    <scope>NUCLEOTIDE SEQUENCE [LARGE SCALE GENOMIC DNA]</scope>
    <source>
        <strain evidence="1 2">Pla110</strain>
    </source>
</reference>
<dbReference type="OrthoDB" id="213808at2"/>
<dbReference type="EMBL" id="CP036281">
    <property type="protein sequence ID" value="QDU81530.1"/>
    <property type="molecule type" value="Genomic_DNA"/>
</dbReference>
<dbReference type="RefSeq" id="WP_144996952.1">
    <property type="nucleotide sequence ID" value="NZ_CP036281.1"/>
</dbReference>
<organism evidence="1 2">
    <name type="scientific">Polystyrenella longa</name>
    <dbReference type="NCBI Taxonomy" id="2528007"/>
    <lineage>
        <taxon>Bacteria</taxon>
        <taxon>Pseudomonadati</taxon>
        <taxon>Planctomycetota</taxon>
        <taxon>Planctomycetia</taxon>
        <taxon>Planctomycetales</taxon>
        <taxon>Planctomycetaceae</taxon>
        <taxon>Polystyrenella</taxon>
    </lineage>
</organism>
<dbReference type="AlphaFoldDB" id="A0A518CQP4"/>
<name>A0A518CQP4_9PLAN</name>
<proteinExistence type="predicted"/>
<evidence type="ECO:0000313" key="1">
    <source>
        <dbReference type="EMBL" id="QDU81530.1"/>
    </source>
</evidence>
<accession>A0A518CQP4</accession>
<sequence length="115" mass="13181">MSSDPWSRPSLEDLKSILDSFEKKKYIDLRDAERLSLSVPAEIVTFRGNTVDAMTREVSRNGLGLVHRGSIHPGEVTVKMATDDRSYEYRVLLEWCIPVERGMFMSGGRFLRDEE</sequence>